<evidence type="ECO:0000313" key="14">
    <source>
        <dbReference type="EMBL" id="KAF0287610.1"/>
    </source>
</evidence>
<evidence type="ECO:0000256" key="12">
    <source>
        <dbReference type="SAM" id="MobiDB-lite"/>
    </source>
</evidence>
<dbReference type="SUPFAM" id="SSF52540">
    <property type="entry name" value="P-loop containing nucleoside triphosphate hydrolases"/>
    <property type="match status" value="1"/>
</dbReference>
<dbReference type="CDD" id="cd08768">
    <property type="entry name" value="Cdc6_C"/>
    <property type="match status" value="1"/>
</dbReference>
<dbReference type="InterPro" id="IPR001025">
    <property type="entry name" value="BAH_dom"/>
</dbReference>
<dbReference type="Gene3D" id="1.10.8.60">
    <property type="match status" value="1"/>
</dbReference>
<organism evidence="14 15">
    <name type="scientific">Amphibalanus amphitrite</name>
    <name type="common">Striped barnacle</name>
    <name type="synonym">Balanus amphitrite</name>
    <dbReference type="NCBI Taxonomy" id="1232801"/>
    <lineage>
        <taxon>Eukaryota</taxon>
        <taxon>Metazoa</taxon>
        <taxon>Ecdysozoa</taxon>
        <taxon>Arthropoda</taxon>
        <taxon>Crustacea</taxon>
        <taxon>Multicrustacea</taxon>
        <taxon>Cirripedia</taxon>
        <taxon>Thoracica</taxon>
        <taxon>Thoracicalcarea</taxon>
        <taxon>Balanomorpha</taxon>
        <taxon>Balanoidea</taxon>
        <taxon>Balanidae</taxon>
        <taxon>Amphibalaninae</taxon>
        <taxon>Amphibalanus</taxon>
    </lineage>
</organism>
<feature type="compositionally biased region" description="Acidic residues" evidence="12">
    <location>
        <begin position="393"/>
        <end position="402"/>
    </location>
</feature>
<evidence type="ECO:0000256" key="5">
    <source>
        <dbReference type="ARBA" id="ARBA00022723"/>
    </source>
</evidence>
<dbReference type="Proteomes" id="UP000440578">
    <property type="component" value="Unassembled WGS sequence"/>
</dbReference>
<dbReference type="InterPro" id="IPR003959">
    <property type="entry name" value="ATPase_AAA_core"/>
</dbReference>
<evidence type="ECO:0000256" key="7">
    <source>
        <dbReference type="ARBA" id="ARBA00022840"/>
    </source>
</evidence>
<dbReference type="Pfam" id="PF00004">
    <property type="entry name" value="AAA"/>
    <property type="match status" value="1"/>
</dbReference>
<evidence type="ECO:0000259" key="13">
    <source>
        <dbReference type="PROSITE" id="PS51038"/>
    </source>
</evidence>
<dbReference type="FunFam" id="1.10.8.60:FF:000062">
    <property type="entry name" value="Origin recognition complex subunit 1"/>
    <property type="match status" value="1"/>
</dbReference>
<keyword evidence="6 11" id="KW-0547">Nucleotide-binding</keyword>
<keyword evidence="7 11" id="KW-0067">ATP-binding</keyword>
<dbReference type="GO" id="GO:0003682">
    <property type="term" value="F:chromatin binding"/>
    <property type="evidence" value="ECO:0007669"/>
    <property type="project" value="InterPro"/>
</dbReference>
<dbReference type="GO" id="GO:0003688">
    <property type="term" value="F:DNA replication origin binding"/>
    <property type="evidence" value="ECO:0007669"/>
    <property type="project" value="TreeGrafter"/>
</dbReference>
<dbReference type="GO" id="GO:0016887">
    <property type="term" value="F:ATP hydrolysis activity"/>
    <property type="evidence" value="ECO:0007669"/>
    <property type="project" value="InterPro"/>
</dbReference>
<evidence type="ECO:0000256" key="11">
    <source>
        <dbReference type="RuleBase" id="RU365058"/>
    </source>
</evidence>
<dbReference type="CDD" id="cd00009">
    <property type="entry name" value="AAA"/>
    <property type="match status" value="1"/>
</dbReference>
<dbReference type="InterPro" id="IPR050311">
    <property type="entry name" value="ORC1/CDC6"/>
</dbReference>
<dbReference type="Pfam" id="PF22606">
    <property type="entry name" value="Cdc6-ORC-like_ATPase_lid"/>
    <property type="match status" value="1"/>
</dbReference>
<dbReference type="InterPro" id="IPR027417">
    <property type="entry name" value="P-loop_NTPase"/>
</dbReference>
<dbReference type="EMBL" id="VIIS01002179">
    <property type="protein sequence ID" value="KAF0287610.1"/>
    <property type="molecule type" value="Genomic_DNA"/>
</dbReference>
<dbReference type="Gene3D" id="2.30.30.490">
    <property type="match status" value="1"/>
</dbReference>
<dbReference type="InterPro" id="IPR003593">
    <property type="entry name" value="AAA+_ATPase"/>
</dbReference>
<feature type="compositionally biased region" description="Polar residues" evidence="12">
    <location>
        <begin position="196"/>
        <end position="210"/>
    </location>
</feature>
<feature type="region of interest" description="Disordered" evidence="12">
    <location>
        <begin position="186"/>
        <end position="231"/>
    </location>
</feature>
<name>A0A6A4V8V1_AMPAM</name>
<comment type="subunit">
    <text evidence="11">ORC is composed of six subunits.</text>
</comment>
<evidence type="ECO:0000256" key="4">
    <source>
        <dbReference type="ARBA" id="ARBA00022705"/>
    </source>
</evidence>
<accession>A0A6A4V8V1</accession>
<feature type="compositionally biased region" description="Low complexity" evidence="12">
    <location>
        <begin position="303"/>
        <end position="333"/>
    </location>
</feature>
<gene>
    <name evidence="14" type="primary">ORC1_1</name>
    <name evidence="14" type="ORF">FJT64_013997</name>
</gene>
<evidence type="ECO:0000256" key="1">
    <source>
        <dbReference type="ARBA" id="ARBA00004123"/>
    </source>
</evidence>
<comment type="caution">
    <text evidence="14">The sequence shown here is derived from an EMBL/GenBank/DDBJ whole genome shotgun (WGS) entry which is preliminary data.</text>
</comment>
<evidence type="ECO:0000256" key="8">
    <source>
        <dbReference type="ARBA" id="ARBA00022842"/>
    </source>
</evidence>
<dbReference type="InterPro" id="IPR043151">
    <property type="entry name" value="BAH_sf"/>
</dbReference>
<dbReference type="GO" id="GO:0006270">
    <property type="term" value="P:DNA replication initiation"/>
    <property type="evidence" value="ECO:0007669"/>
    <property type="project" value="TreeGrafter"/>
</dbReference>
<keyword evidence="9 11" id="KW-0238">DNA-binding</keyword>
<dbReference type="GO" id="GO:0033314">
    <property type="term" value="P:mitotic DNA replication checkpoint signaling"/>
    <property type="evidence" value="ECO:0007669"/>
    <property type="project" value="TreeGrafter"/>
</dbReference>
<evidence type="ECO:0000256" key="2">
    <source>
        <dbReference type="ARBA" id="ARBA00008398"/>
    </source>
</evidence>
<comment type="function">
    <text evidence="11">Component of the origin recognition complex (ORC) that binds origins of replication. DNA-binding is ATP-dependent, however specific DNA sequences that define origins of replication have not been identified so far. ORC is required to assemble the pre-replication complex necessary to initiate DNA replication.</text>
</comment>
<feature type="region of interest" description="Disordered" evidence="12">
    <location>
        <begin position="270"/>
        <end position="491"/>
    </location>
</feature>
<dbReference type="FunFam" id="3.40.50.300:FF:000199">
    <property type="entry name" value="Origin recognition complex subunit 1"/>
    <property type="match status" value="1"/>
</dbReference>
<dbReference type="Gene3D" id="3.40.50.300">
    <property type="entry name" value="P-loop containing nucleotide triphosphate hydrolases"/>
    <property type="match status" value="1"/>
</dbReference>
<dbReference type="OrthoDB" id="1926878at2759"/>
<feature type="domain" description="BAH" evidence="13">
    <location>
        <begin position="39"/>
        <end position="178"/>
    </location>
</feature>
<dbReference type="PANTHER" id="PTHR10763">
    <property type="entry name" value="CELL DIVISION CONTROL PROTEIN 6-RELATED"/>
    <property type="match status" value="1"/>
</dbReference>
<dbReference type="GO" id="GO:0046872">
    <property type="term" value="F:metal ion binding"/>
    <property type="evidence" value="ECO:0007669"/>
    <property type="project" value="UniProtKB-KW"/>
</dbReference>
<dbReference type="InterPro" id="IPR054425">
    <property type="entry name" value="Cdc6_ORC1-like_ATPase_lid"/>
</dbReference>
<evidence type="ECO:0000256" key="10">
    <source>
        <dbReference type="ARBA" id="ARBA00023242"/>
    </source>
</evidence>
<dbReference type="PANTHER" id="PTHR10763:SF23">
    <property type="entry name" value="ORIGIN RECOGNITION COMPLEX SUBUNIT 1"/>
    <property type="match status" value="1"/>
</dbReference>
<keyword evidence="10 11" id="KW-0539">Nucleus</keyword>
<keyword evidence="4 11" id="KW-0235">DNA replication</keyword>
<proteinExistence type="inferred from homology"/>
<evidence type="ECO:0000256" key="3">
    <source>
        <dbReference type="ARBA" id="ARBA00019081"/>
    </source>
</evidence>
<evidence type="ECO:0000256" key="6">
    <source>
        <dbReference type="ARBA" id="ARBA00022741"/>
    </source>
</evidence>
<comment type="subcellular location">
    <subcellularLocation>
        <location evidence="1 11">Nucleus</location>
    </subcellularLocation>
</comment>
<evidence type="ECO:0000256" key="9">
    <source>
        <dbReference type="ARBA" id="ARBA00023125"/>
    </source>
</evidence>
<feature type="compositionally biased region" description="Acidic residues" evidence="12">
    <location>
        <begin position="423"/>
        <end position="433"/>
    </location>
</feature>
<dbReference type="InterPro" id="IPR015163">
    <property type="entry name" value="Cdc6_C"/>
</dbReference>
<evidence type="ECO:0000313" key="15">
    <source>
        <dbReference type="Proteomes" id="UP000440578"/>
    </source>
</evidence>
<keyword evidence="5" id="KW-0479">Metal-binding</keyword>
<sequence>MTYIQNGKKITWLEEDPSPPAKVTRISKTYYRSCKFGNLRLAVGDFVLIADLSAGDEDHVDGCEIAEITHMYDTGDPDEKDPCWLTVRWFTRWDLLPPTVRKKLPVGLPQPHPTREVVLDGRPFSPEVLISTVWDKCEVRVLQPYEDPAVERSTRGTLELFVTRFQLQTKPLKLVSISGLDLGFEDERERKRTKTPQKTDAPTTPSQQPPSKEGLSRSGRRRKERSYRDLVEGKTSWEDEDAITISYTSPNKMVMKMSRLTDSKIRQMLLEDDDRDASRASTPSKPEPSRSRGATPVKRDASRASTPSSGGARSAGRGTPRSAGRGSASPSAGCSTPRSARRSLCRQPSLATVTEERSPGAASARPSDPPPARRLFAADAGGAKRRRLSLAADSEDEEEEEEVAPRRGGGRSRAASARRTEELPEESSPEEEWTPAKRRTGRAAASPATPSRGRGRGRGGRSVTASPRTPKVGGTPLVPGRSAGCLDTPGTPLERARSRLHVAAVPEALPCRENEFLDIYTFVEARLMDGTGGCMYVSGVPGTGKTATMREVVRSLQEAVQTGDLPAFQFIEVNGMRLTEPQRAYCQILSELTGTKAVPEHAAQMLDKRFSQPAGRRQPLLLMVDELDLLWTRKQNVLYNLFDWPSRPHARLIVVAIANTMDLPERIMMNRVSSRLGLTRMTFQPYTFKQLQEIVSSRLSGLDAFDPDAIQLVARKVAAVSGDARRALDICRRATELAERGPAAERRHMSPRKAKTTALVAMEHVNAAIQEMFASPKIVAIRSCPAQARSLLQAVVSEFQRTGLEEARLGRVYEQMAAACRFEGVSPPTLSEVFALVSQLTAVRLLHAQHARHDLETRLRLNISVDDVSYAVQEMPDL</sequence>
<reference evidence="14 15" key="1">
    <citation type="submission" date="2019-07" db="EMBL/GenBank/DDBJ databases">
        <title>Draft genome assembly of a fouling barnacle, Amphibalanus amphitrite (Darwin, 1854): The first reference genome for Thecostraca.</title>
        <authorList>
            <person name="Kim W."/>
        </authorList>
    </citation>
    <scope>NUCLEOTIDE SEQUENCE [LARGE SCALE GENOMIC DNA]</scope>
    <source>
        <strain evidence="14">SNU_AA5</strain>
        <tissue evidence="14">Soma without cirri and trophi</tissue>
    </source>
</reference>
<dbReference type="SMART" id="SM00382">
    <property type="entry name" value="AAA"/>
    <property type="match status" value="1"/>
</dbReference>
<protein>
    <recommendedName>
        <fullName evidence="3 11">Origin recognition complex subunit 1</fullName>
    </recommendedName>
</protein>
<dbReference type="GO" id="GO:0005664">
    <property type="term" value="C:nuclear origin of replication recognition complex"/>
    <property type="evidence" value="ECO:0007669"/>
    <property type="project" value="TreeGrafter"/>
</dbReference>
<dbReference type="SMART" id="SM01074">
    <property type="entry name" value="Cdc6_C"/>
    <property type="match status" value="1"/>
</dbReference>
<dbReference type="GO" id="GO:0005524">
    <property type="term" value="F:ATP binding"/>
    <property type="evidence" value="ECO:0007669"/>
    <property type="project" value="UniProtKB-KW"/>
</dbReference>
<dbReference type="AlphaFoldDB" id="A0A6A4V8V1"/>
<comment type="similarity">
    <text evidence="2 11">Belongs to the ORC1 family.</text>
</comment>
<dbReference type="SUPFAM" id="SSF46785">
    <property type="entry name" value="Winged helix' DNA-binding domain"/>
    <property type="match status" value="1"/>
</dbReference>
<dbReference type="PROSITE" id="PS51038">
    <property type="entry name" value="BAH"/>
    <property type="match status" value="1"/>
</dbReference>
<dbReference type="InterPro" id="IPR036390">
    <property type="entry name" value="WH_DNA-bd_sf"/>
</dbReference>
<keyword evidence="15" id="KW-1185">Reference proteome</keyword>
<dbReference type="Pfam" id="PF09079">
    <property type="entry name" value="WHD_Cdc6"/>
    <property type="match status" value="1"/>
</dbReference>
<keyword evidence="8" id="KW-0460">Magnesium</keyword>